<name>A0ABR4AAB2_9LECA</name>
<organism evidence="2 3">
    <name type="scientific">Stereocaulon virgatum</name>
    <dbReference type="NCBI Taxonomy" id="373712"/>
    <lineage>
        <taxon>Eukaryota</taxon>
        <taxon>Fungi</taxon>
        <taxon>Dikarya</taxon>
        <taxon>Ascomycota</taxon>
        <taxon>Pezizomycotina</taxon>
        <taxon>Lecanoromycetes</taxon>
        <taxon>OSLEUM clade</taxon>
        <taxon>Lecanoromycetidae</taxon>
        <taxon>Lecanorales</taxon>
        <taxon>Lecanorineae</taxon>
        <taxon>Stereocaulaceae</taxon>
        <taxon>Stereocaulon</taxon>
    </lineage>
</organism>
<accession>A0ABR4AAB2</accession>
<reference evidence="2 3" key="1">
    <citation type="submission" date="2024-09" db="EMBL/GenBank/DDBJ databases">
        <title>Rethinking Asexuality: The Enigmatic Case of Functional Sexual Genes in Lepraria (Stereocaulaceae).</title>
        <authorList>
            <person name="Doellman M."/>
            <person name="Sun Y."/>
            <person name="Barcenas-Pena A."/>
            <person name="Lumbsch H.T."/>
            <person name="Grewe F."/>
        </authorList>
    </citation>
    <scope>NUCLEOTIDE SEQUENCE [LARGE SCALE GENOMIC DNA]</scope>
    <source>
        <strain evidence="2 3">Mercado 3170</strain>
    </source>
</reference>
<protein>
    <submittedName>
        <fullName evidence="2">Uncharacterized protein</fullName>
    </submittedName>
</protein>
<evidence type="ECO:0000313" key="2">
    <source>
        <dbReference type="EMBL" id="KAL2042822.1"/>
    </source>
</evidence>
<proteinExistence type="predicted"/>
<keyword evidence="1" id="KW-0732">Signal</keyword>
<dbReference type="Proteomes" id="UP001590950">
    <property type="component" value="Unassembled WGS sequence"/>
</dbReference>
<gene>
    <name evidence="2" type="ORF">N7G274_004582</name>
</gene>
<evidence type="ECO:0000313" key="3">
    <source>
        <dbReference type="Proteomes" id="UP001590950"/>
    </source>
</evidence>
<feature type="signal peptide" evidence="1">
    <location>
        <begin position="1"/>
        <end position="30"/>
    </location>
</feature>
<dbReference type="EMBL" id="JBEFKJ010000013">
    <property type="protein sequence ID" value="KAL2042822.1"/>
    <property type="molecule type" value="Genomic_DNA"/>
</dbReference>
<comment type="caution">
    <text evidence="2">The sequence shown here is derived from an EMBL/GenBank/DDBJ whole genome shotgun (WGS) entry which is preliminary data.</text>
</comment>
<sequence length="86" mass="9252">MHIRLRPLNLSLPFLVVLLALSLITTITLAAPTAIPAADTNNDLAVPEGTTHAARSVSEIIAVRKAAEKRAERERGREGKVGMGIW</sequence>
<evidence type="ECO:0000256" key="1">
    <source>
        <dbReference type="SAM" id="SignalP"/>
    </source>
</evidence>
<keyword evidence="3" id="KW-1185">Reference proteome</keyword>
<feature type="chain" id="PRO_5046972463" evidence="1">
    <location>
        <begin position="31"/>
        <end position="86"/>
    </location>
</feature>